<dbReference type="CDD" id="cd02440">
    <property type="entry name" value="AdoMet_MTases"/>
    <property type="match status" value="1"/>
</dbReference>
<dbReference type="GO" id="GO:0102208">
    <property type="term" value="F:2-polyprenyl-6-hydroxyphenol methylase activity"/>
    <property type="evidence" value="ECO:0007669"/>
    <property type="project" value="UniProtKB-EC"/>
</dbReference>
<comment type="caution">
    <text evidence="1">The sequence shown here is derived from an EMBL/GenBank/DDBJ whole genome shotgun (WGS) entry which is preliminary data.</text>
</comment>
<keyword evidence="1" id="KW-0830">Ubiquinone</keyword>
<name>A0A5C6FF73_9BACT</name>
<dbReference type="Pfam" id="PF13489">
    <property type="entry name" value="Methyltransf_23"/>
    <property type="match status" value="1"/>
</dbReference>
<accession>A0A5C6FF73</accession>
<keyword evidence="1" id="KW-0808">Transferase</keyword>
<protein>
    <submittedName>
        <fullName evidence="1">Ubiquinone biosynthesis O-methyltransferase</fullName>
        <ecNumber evidence="1">2.1.1.222</ecNumber>
    </submittedName>
</protein>
<dbReference type="GO" id="GO:0032259">
    <property type="term" value="P:methylation"/>
    <property type="evidence" value="ECO:0007669"/>
    <property type="project" value="UniProtKB-KW"/>
</dbReference>
<dbReference type="PANTHER" id="PTHR43861:SF6">
    <property type="entry name" value="METHYLTRANSFERASE TYPE 11"/>
    <property type="match status" value="1"/>
</dbReference>
<evidence type="ECO:0000313" key="1">
    <source>
        <dbReference type="EMBL" id="TWU58854.1"/>
    </source>
</evidence>
<dbReference type="PANTHER" id="PTHR43861">
    <property type="entry name" value="TRANS-ACONITATE 2-METHYLTRANSFERASE-RELATED"/>
    <property type="match status" value="1"/>
</dbReference>
<dbReference type="SUPFAM" id="SSF53335">
    <property type="entry name" value="S-adenosyl-L-methionine-dependent methyltransferases"/>
    <property type="match status" value="1"/>
</dbReference>
<dbReference type="EC" id="2.1.1.222" evidence="1"/>
<sequence>MDSPNIWSSSELATRYAKELDIDIVPFLRNDKITLTRNPQTGVMMFDGCIPGDGRFYEQLSKRSYYYMADKWEFRESIDQLADEPKDSRILEIGCGSGAFLDACRDASFTNVQGVEFNEKAIRECREKGHSVRNIDLASLAEAGEQFDHIFAFQVLEHVPDPDVFMKTAATLLSPGGTLVFTTPNRESFLQRFQWQLLDLPPHHMSRWDKQSYETLTSHMGLELRDVRFEPLAKYHYRFYTSSMVQHLPERSIRRRLAKVACRIGFAMYPMKQSIQGHTIMAIITPPSPTIASQTRRAA</sequence>
<dbReference type="Gene3D" id="3.40.50.150">
    <property type="entry name" value="Vaccinia Virus protein VP39"/>
    <property type="match status" value="1"/>
</dbReference>
<dbReference type="EMBL" id="SJPW01000002">
    <property type="protein sequence ID" value="TWU58854.1"/>
    <property type="molecule type" value="Genomic_DNA"/>
</dbReference>
<dbReference type="InterPro" id="IPR029063">
    <property type="entry name" value="SAM-dependent_MTases_sf"/>
</dbReference>
<reference evidence="1 2" key="1">
    <citation type="submission" date="2019-02" db="EMBL/GenBank/DDBJ databases">
        <title>Deep-cultivation of Planctomycetes and their phenomic and genomic characterization uncovers novel biology.</title>
        <authorList>
            <person name="Wiegand S."/>
            <person name="Jogler M."/>
            <person name="Boedeker C."/>
            <person name="Pinto D."/>
            <person name="Vollmers J."/>
            <person name="Rivas-Marin E."/>
            <person name="Kohn T."/>
            <person name="Peeters S.H."/>
            <person name="Heuer A."/>
            <person name="Rast P."/>
            <person name="Oberbeckmann S."/>
            <person name="Bunk B."/>
            <person name="Jeske O."/>
            <person name="Meyerdierks A."/>
            <person name="Storesund J.E."/>
            <person name="Kallscheuer N."/>
            <person name="Luecker S."/>
            <person name="Lage O.M."/>
            <person name="Pohl T."/>
            <person name="Merkel B.J."/>
            <person name="Hornburger P."/>
            <person name="Mueller R.-W."/>
            <person name="Bruemmer F."/>
            <person name="Labrenz M."/>
            <person name="Spormann A.M."/>
            <person name="Op Den Camp H."/>
            <person name="Overmann J."/>
            <person name="Amann R."/>
            <person name="Jetten M.S.M."/>
            <person name="Mascher T."/>
            <person name="Medema M.H."/>
            <person name="Devos D.P."/>
            <person name="Kaster A.-K."/>
            <person name="Ovreas L."/>
            <person name="Rohde M."/>
            <person name="Galperin M.Y."/>
            <person name="Jogler C."/>
        </authorList>
    </citation>
    <scope>NUCLEOTIDE SEQUENCE [LARGE SCALE GENOMIC DNA]</scope>
    <source>
        <strain evidence="1 2">Poly51</strain>
    </source>
</reference>
<evidence type="ECO:0000313" key="2">
    <source>
        <dbReference type="Proteomes" id="UP000318288"/>
    </source>
</evidence>
<dbReference type="RefSeq" id="WP_146456050.1">
    <property type="nucleotide sequence ID" value="NZ_SJPW01000002.1"/>
</dbReference>
<keyword evidence="2" id="KW-1185">Reference proteome</keyword>
<proteinExistence type="predicted"/>
<dbReference type="Proteomes" id="UP000318288">
    <property type="component" value="Unassembled WGS sequence"/>
</dbReference>
<organism evidence="1 2">
    <name type="scientific">Rubripirellula tenax</name>
    <dbReference type="NCBI Taxonomy" id="2528015"/>
    <lineage>
        <taxon>Bacteria</taxon>
        <taxon>Pseudomonadati</taxon>
        <taxon>Planctomycetota</taxon>
        <taxon>Planctomycetia</taxon>
        <taxon>Pirellulales</taxon>
        <taxon>Pirellulaceae</taxon>
        <taxon>Rubripirellula</taxon>
    </lineage>
</organism>
<keyword evidence="1" id="KW-0489">Methyltransferase</keyword>
<gene>
    <name evidence="1" type="primary">ubiG_1</name>
    <name evidence="1" type="ORF">Poly51_16340</name>
</gene>
<dbReference type="AlphaFoldDB" id="A0A5C6FF73"/>
<dbReference type="OrthoDB" id="2577067at2"/>